<dbReference type="Pfam" id="PF12362">
    <property type="entry name" value="DUF3646"/>
    <property type="match status" value="1"/>
</dbReference>
<dbReference type="GO" id="GO:0003677">
    <property type="term" value="F:DNA binding"/>
    <property type="evidence" value="ECO:0007669"/>
    <property type="project" value="InterPro"/>
</dbReference>
<dbReference type="InterPro" id="IPR008921">
    <property type="entry name" value="DNA_pol3_clamp-load_cplx_C"/>
</dbReference>
<proteinExistence type="inferred from homology"/>
<keyword evidence="2 11" id="KW-0808">Transferase</keyword>
<dbReference type="OrthoDB" id="9810148at2"/>
<dbReference type="EMBL" id="NPKJ01000048">
    <property type="protein sequence ID" value="PAQ08591.1"/>
    <property type="molecule type" value="Genomic_DNA"/>
</dbReference>
<dbReference type="FunFam" id="3.40.50.300:FF:000014">
    <property type="entry name" value="DNA polymerase III subunit gamma/tau"/>
    <property type="match status" value="1"/>
</dbReference>
<dbReference type="SUPFAM" id="SSF52540">
    <property type="entry name" value="P-loop containing nucleoside triphosphate hydrolases"/>
    <property type="match status" value="1"/>
</dbReference>
<dbReference type="PANTHER" id="PTHR11669:SF0">
    <property type="entry name" value="PROTEIN STICHEL-LIKE 2"/>
    <property type="match status" value="1"/>
</dbReference>
<reference evidence="14 15" key="1">
    <citation type="submission" date="2017-08" db="EMBL/GenBank/DDBJ databases">
        <title>Mesorhizobium wenxinae sp. nov., a novel rhizobial species isolated from root nodules of chickpea (Cicer arietinum L.).</title>
        <authorList>
            <person name="Zhang J."/>
        </authorList>
    </citation>
    <scope>NUCLEOTIDE SEQUENCE [LARGE SCALE GENOMIC DNA]</scope>
    <source>
        <strain evidence="14 15">SDW018</strain>
    </source>
</reference>
<dbReference type="InterPro" id="IPR027417">
    <property type="entry name" value="P-loop_NTPase"/>
</dbReference>
<dbReference type="GO" id="GO:0005524">
    <property type="term" value="F:ATP binding"/>
    <property type="evidence" value="ECO:0007669"/>
    <property type="project" value="UniProtKB-KW"/>
</dbReference>
<dbReference type="Gene3D" id="1.10.8.60">
    <property type="match status" value="1"/>
</dbReference>
<evidence type="ECO:0000313" key="14">
    <source>
        <dbReference type="EMBL" id="PAQ08591.1"/>
    </source>
</evidence>
<dbReference type="CDD" id="cd00009">
    <property type="entry name" value="AAA"/>
    <property type="match status" value="1"/>
</dbReference>
<gene>
    <name evidence="11" type="primary">dnaX</name>
    <name evidence="14" type="ORF">CIT26_16860</name>
</gene>
<evidence type="ECO:0000256" key="6">
    <source>
        <dbReference type="ARBA" id="ARBA00022741"/>
    </source>
</evidence>
<evidence type="ECO:0000256" key="9">
    <source>
        <dbReference type="ARBA" id="ARBA00022932"/>
    </source>
</evidence>
<evidence type="ECO:0000256" key="12">
    <source>
        <dbReference type="SAM" id="MobiDB-lite"/>
    </source>
</evidence>
<evidence type="ECO:0000256" key="8">
    <source>
        <dbReference type="ARBA" id="ARBA00022840"/>
    </source>
</evidence>
<keyword evidence="6 11" id="KW-0547">Nucleotide-binding</keyword>
<keyword evidence="4 11" id="KW-0235">DNA replication</keyword>
<keyword evidence="8 11" id="KW-0067">ATP-binding</keyword>
<dbReference type="Proteomes" id="UP000216442">
    <property type="component" value="Unassembled WGS sequence"/>
</dbReference>
<dbReference type="NCBIfam" id="NF006585">
    <property type="entry name" value="PRK09111.1"/>
    <property type="match status" value="1"/>
</dbReference>
<evidence type="ECO:0000256" key="1">
    <source>
        <dbReference type="ARBA" id="ARBA00006360"/>
    </source>
</evidence>
<dbReference type="RefSeq" id="WP_095493630.1">
    <property type="nucleotide sequence ID" value="NZ_NPKJ01000048.1"/>
</dbReference>
<keyword evidence="5" id="KW-0479">Metal-binding</keyword>
<dbReference type="SMART" id="SM00382">
    <property type="entry name" value="AAA"/>
    <property type="match status" value="1"/>
</dbReference>
<evidence type="ECO:0000256" key="3">
    <source>
        <dbReference type="ARBA" id="ARBA00022695"/>
    </source>
</evidence>
<dbReference type="FunFam" id="1.10.8.60:FF:000013">
    <property type="entry name" value="DNA polymerase III subunit gamma/tau"/>
    <property type="match status" value="1"/>
</dbReference>
<dbReference type="GO" id="GO:0003887">
    <property type="term" value="F:DNA-directed DNA polymerase activity"/>
    <property type="evidence" value="ECO:0007669"/>
    <property type="project" value="UniProtKB-KW"/>
</dbReference>
<dbReference type="PANTHER" id="PTHR11669">
    <property type="entry name" value="REPLICATION FACTOR C / DNA POLYMERASE III GAMMA-TAU SUBUNIT"/>
    <property type="match status" value="1"/>
</dbReference>
<dbReference type="Gene3D" id="1.20.272.10">
    <property type="match status" value="1"/>
</dbReference>
<dbReference type="InterPro" id="IPR050238">
    <property type="entry name" value="DNA_Rep/Repair_Clamp_Loader"/>
</dbReference>
<dbReference type="EC" id="2.7.7.7" evidence="11"/>
<dbReference type="NCBIfam" id="TIGR02397">
    <property type="entry name" value="dnaX_nterm"/>
    <property type="match status" value="1"/>
</dbReference>
<dbReference type="Pfam" id="PF22608">
    <property type="entry name" value="DNAX_ATPase_lid"/>
    <property type="match status" value="1"/>
</dbReference>
<dbReference type="InterPro" id="IPR012763">
    <property type="entry name" value="DNA_pol_III_sug/sutau_N"/>
</dbReference>
<keyword evidence="3 11" id="KW-0548">Nucleotidyltransferase</keyword>
<keyword evidence="7" id="KW-0862">Zinc</keyword>
<dbReference type="Pfam" id="PF13177">
    <property type="entry name" value="DNA_pol3_delta2"/>
    <property type="match status" value="1"/>
</dbReference>
<dbReference type="AlphaFoldDB" id="A0A271LKD4"/>
<organism evidence="14 15">
    <name type="scientific">Mesorhizobium temperatum</name>
    <dbReference type="NCBI Taxonomy" id="241416"/>
    <lineage>
        <taxon>Bacteria</taxon>
        <taxon>Pseudomonadati</taxon>
        <taxon>Pseudomonadota</taxon>
        <taxon>Alphaproteobacteria</taxon>
        <taxon>Hyphomicrobiales</taxon>
        <taxon>Phyllobacteriaceae</taxon>
        <taxon>Mesorhizobium</taxon>
    </lineage>
</organism>
<comment type="similarity">
    <text evidence="1 11">Belongs to the DnaX/STICHEL family.</text>
</comment>
<comment type="caution">
    <text evidence="14">The sequence shown here is derived from an EMBL/GenBank/DDBJ whole genome shotgun (WGS) entry which is preliminary data.</text>
</comment>
<dbReference type="InterPro" id="IPR022107">
    <property type="entry name" value="DNA_pol_III_gamma/tau_C"/>
</dbReference>
<dbReference type="Pfam" id="PF12169">
    <property type="entry name" value="DNA_pol3_gamma3"/>
    <property type="match status" value="1"/>
</dbReference>
<feature type="region of interest" description="Disordered" evidence="12">
    <location>
        <begin position="392"/>
        <end position="429"/>
    </location>
</feature>
<keyword evidence="15" id="KW-1185">Reference proteome</keyword>
<comment type="catalytic activity">
    <reaction evidence="10 11">
        <text>DNA(n) + a 2'-deoxyribonucleoside 5'-triphosphate = DNA(n+1) + diphosphate</text>
        <dbReference type="Rhea" id="RHEA:22508"/>
        <dbReference type="Rhea" id="RHEA-COMP:17339"/>
        <dbReference type="Rhea" id="RHEA-COMP:17340"/>
        <dbReference type="ChEBI" id="CHEBI:33019"/>
        <dbReference type="ChEBI" id="CHEBI:61560"/>
        <dbReference type="ChEBI" id="CHEBI:173112"/>
        <dbReference type="EC" id="2.7.7.7"/>
    </reaction>
</comment>
<sequence length="610" mass="65301">MSEAGNSGTEKAAAYRVLARKYRPANFSELIGQEPMVRTLTNAFATGRIAQAWMLTGVRGVGKTTTARILARALNYKTATVDQPSVDLAVLGEHCQAIMEGRHVDVIEMDAASHTGIDDIRDIIERVRYAPVSARYKVYIIDEVHMLSTQAFNGLLKTLEEPPPHVKFIFATTEIRKVPITVLSRCQRFDLRRIDAGTLVAHLSSIADKEGIAVDDDALAMIARAAEGSARDSLSILDQAIAHGSGAVSAEAVRAMLGLADRARIVDLFEYVMKGDVAAALAEFRNQYDTGADPAAVLTDLAEFNHLVTRLRFVPTALEDASLSEDERRRGADFAKALSVRVLSRTWQMLLKGIPEVQSSNRPVSAAEMVLIRLAHAADLPTLDEALKSLEGGASVPGEAPRLNGAPASSGPASPGPASPSNGGASAVAQTRMQTANGGAQTMRLVEPEPMPAAFVPAPEPVADAPVPVPVKSLADIVALADAQRDMAFKVLVKRCVRLVRIEPGRIDVSLTDDAPKMLLNDLTAKLRAWTGRSWLVSLSKEEGGQTLAEMESTKRENALLDAKSDPTVAAILARFPGAKIIDVRIPDAPEADAVEAEVPIEPATDEDET</sequence>
<dbReference type="GO" id="GO:0009360">
    <property type="term" value="C:DNA polymerase III complex"/>
    <property type="evidence" value="ECO:0007669"/>
    <property type="project" value="InterPro"/>
</dbReference>
<accession>A0A271LKD4</accession>
<evidence type="ECO:0000313" key="15">
    <source>
        <dbReference type="Proteomes" id="UP000216442"/>
    </source>
</evidence>
<evidence type="ECO:0000256" key="4">
    <source>
        <dbReference type="ARBA" id="ARBA00022705"/>
    </source>
</evidence>
<dbReference type="InterPro" id="IPR003593">
    <property type="entry name" value="AAA+_ATPase"/>
</dbReference>
<evidence type="ECO:0000256" key="11">
    <source>
        <dbReference type="RuleBase" id="RU364063"/>
    </source>
</evidence>
<evidence type="ECO:0000259" key="13">
    <source>
        <dbReference type="SMART" id="SM00382"/>
    </source>
</evidence>
<dbReference type="SUPFAM" id="SSF48019">
    <property type="entry name" value="post-AAA+ oligomerization domain-like"/>
    <property type="match status" value="1"/>
</dbReference>
<dbReference type="InterPro" id="IPR022754">
    <property type="entry name" value="DNA_pol_III_gamma-3"/>
</dbReference>
<evidence type="ECO:0000256" key="2">
    <source>
        <dbReference type="ARBA" id="ARBA00022679"/>
    </source>
</evidence>
<evidence type="ECO:0000256" key="5">
    <source>
        <dbReference type="ARBA" id="ARBA00022723"/>
    </source>
</evidence>
<name>A0A271LKD4_9HYPH</name>
<dbReference type="GO" id="GO:0006261">
    <property type="term" value="P:DNA-templated DNA replication"/>
    <property type="evidence" value="ECO:0007669"/>
    <property type="project" value="TreeGrafter"/>
</dbReference>
<dbReference type="InterPro" id="IPR045085">
    <property type="entry name" value="HLD_clamp_pol_III_gamma_tau"/>
</dbReference>
<dbReference type="Gene3D" id="3.40.50.300">
    <property type="entry name" value="P-loop containing nucleotide triphosphate hydrolases"/>
    <property type="match status" value="1"/>
</dbReference>
<feature type="compositionally biased region" description="Low complexity" evidence="12">
    <location>
        <begin position="404"/>
        <end position="413"/>
    </location>
</feature>
<evidence type="ECO:0000256" key="10">
    <source>
        <dbReference type="ARBA" id="ARBA00049244"/>
    </source>
</evidence>
<dbReference type="GO" id="GO:0046872">
    <property type="term" value="F:metal ion binding"/>
    <property type="evidence" value="ECO:0007669"/>
    <property type="project" value="UniProtKB-KW"/>
</dbReference>
<protein>
    <recommendedName>
        <fullName evidence="11">DNA polymerase III subunit gamma/tau</fullName>
        <ecNumber evidence="11">2.7.7.7</ecNumber>
    </recommendedName>
</protein>
<keyword evidence="9 11" id="KW-0239">DNA-directed DNA polymerase</keyword>
<dbReference type="CDD" id="cd18137">
    <property type="entry name" value="HLD_clamp_pol_III_gamma_tau"/>
    <property type="match status" value="1"/>
</dbReference>
<comment type="subunit">
    <text evidence="11">DNA polymerase III contains a core (composed of alpha, epsilon and theta chains) that associates with a tau subunit. This core dimerizes to form the POLIII' complex. PolIII' associates with the gamma complex (composed of gamma, delta, delta', psi and chi chains) and with the beta chain to form the complete DNA polymerase III complex.</text>
</comment>
<comment type="function">
    <text evidence="11">DNA polymerase III is a complex, multichain enzyme responsible for most of the replicative synthesis in bacteria. This DNA polymerase also exhibits 3' to 5' exonuclease activity.</text>
</comment>
<dbReference type="FunFam" id="1.20.272.10:FF:000003">
    <property type="entry name" value="DNA polymerase III subunit gamma/tau"/>
    <property type="match status" value="1"/>
</dbReference>
<feature type="domain" description="AAA+ ATPase" evidence="13">
    <location>
        <begin position="49"/>
        <end position="195"/>
    </location>
</feature>
<evidence type="ECO:0000256" key="7">
    <source>
        <dbReference type="ARBA" id="ARBA00022833"/>
    </source>
</evidence>